<dbReference type="Pfam" id="PF00542">
    <property type="entry name" value="Ribosomal_L12"/>
    <property type="match status" value="1"/>
</dbReference>
<comment type="caution">
    <text evidence="2">The sequence shown here is derived from an EMBL/GenBank/DDBJ whole genome shotgun (WGS) entry which is preliminary data.</text>
</comment>
<organism evidence="2 3">
    <name type="scientific">Phocicoccus schoeneichii</name>
    <dbReference type="NCBI Taxonomy" id="1812261"/>
    <lineage>
        <taxon>Bacteria</taxon>
        <taxon>Bacillati</taxon>
        <taxon>Bacillota</taxon>
        <taxon>Bacilli</taxon>
        <taxon>Bacillales</taxon>
        <taxon>Salinicoccaceae</taxon>
        <taxon>Phocicoccus</taxon>
    </lineage>
</organism>
<feature type="domain" description="Large ribosomal subunit protein bL12 C-terminal" evidence="1">
    <location>
        <begin position="54"/>
        <end position="84"/>
    </location>
</feature>
<dbReference type="Proteomes" id="UP000521032">
    <property type="component" value="Unassembled WGS sequence"/>
</dbReference>
<protein>
    <recommendedName>
        <fullName evidence="1">Large ribosomal subunit protein bL12 C-terminal domain-containing protein</fullName>
    </recommendedName>
</protein>
<sequence>METSLLLTIIVLLLASSDPSDAKIKHMDKKLDQIMDYLGIEDVNIDEELKELIADNKKIPAIKRLRQETGMGLKEAKEYVDNLDEKSF</sequence>
<name>A0A6V7RP40_9BACL</name>
<evidence type="ECO:0000259" key="1">
    <source>
        <dbReference type="Pfam" id="PF00542"/>
    </source>
</evidence>
<dbReference type="SUPFAM" id="SSF54736">
    <property type="entry name" value="ClpS-like"/>
    <property type="match status" value="1"/>
</dbReference>
<dbReference type="InterPro" id="IPR014719">
    <property type="entry name" value="Ribosomal_bL12_C/ClpS-like"/>
</dbReference>
<dbReference type="GO" id="GO:0006412">
    <property type="term" value="P:translation"/>
    <property type="evidence" value="ECO:0007669"/>
    <property type="project" value="InterPro"/>
</dbReference>
<evidence type="ECO:0000313" key="3">
    <source>
        <dbReference type="Proteomes" id="UP000521032"/>
    </source>
</evidence>
<keyword evidence="3" id="KW-1185">Reference proteome</keyword>
<evidence type="ECO:0000313" key="2">
    <source>
        <dbReference type="EMBL" id="CAD2079399.1"/>
    </source>
</evidence>
<gene>
    <name evidence="2" type="ORF">JEOSCH030_01626</name>
</gene>
<dbReference type="EMBL" id="CAJEWE010000011">
    <property type="protein sequence ID" value="CAD2079399.1"/>
    <property type="molecule type" value="Genomic_DNA"/>
</dbReference>
<dbReference type="InterPro" id="IPR013823">
    <property type="entry name" value="Ribosomal_bL12_C"/>
</dbReference>
<proteinExistence type="predicted"/>
<dbReference type="GO" id="GO:0003735">
    <property type="term" value="F:structural constituent of ribosome"/>
    <property type="evidence" value="ECO:0007669"/>
    <property type="project" value="InterPro"/>
</dbReference>
<dbReference type="Gene3D" id="3.30.1390.10">
    <property type="match status" value="1"/>
</dbReference>
<reference evidence="2 3" key="1">
    <citation type="submission" date="2020-07" db="EMBL/GenBank/DDBJ databases">
        <authorList>
            <person name="Criscuolo A."/>
        </authorList>
    </citation>
    <scope>NUCLEOTIDE SEQUENCE [LARGE SCALE GENOMIC DNA]</scope>
    <source>
        <strain evidence="3">CIP 111030</strain>
    </source>
</reference>
<accession>A0A6V7RP40</accession>
<dbReference type="RefSeq" id="WP_186088434.1">
    <property type="nucleotide sequence ID" value="NZ_BMDB01000004.1"/>
</dbReference>
<dbReference type="AlphaFoldDB" id="A0A6V7RP40"/>